<comment type="caution">
    <text evidence="1">The sequence shown here is derived from an EMBL/GenBank/DDBJ whole genome shotgun (WGS) entry which is preliminary data.</text>
</comment>
<name>A0A2N5MBL5_9BACI</name>
<protein>
    <submittedName>
        <fullName evidence="1">Uncharacterized protein</fullName>
    </submittedName>
</protein>
<gene>
    <name evidence="1" type="ORF">CUU66_00790</name>
</gene>
<dbReference type="OrthoDB" id="9987841at2"/>
<evidence type="ECO:0000313" key="1">
    <source>
        <dbReference type="EMBL" id="PLT31733.1"/>
    </source>
</evidence>
<dbReference type="RefSeq" id="WP_101639782.1">
    <property type="nucleotide sequence ID" value="NZ_PGUY01000002.1"/>
</dbReference>
<dbReference type="AlphaFoldDB" id="A0A2N5MBL5"/>
<dbReference type="Proteomes" id="UP000234748">
    <property type="component" value="Unassembled WGS sequence"/>
</dbReference>
<dbReference type="EMBL" id="PGUY01000002">
    <property type="protein sequence ID" value="PLT31733.1"/>
    <property type="molecule type" value="Genomic_DNA"/>
</dbReference>
<evidence type="ECO:0000313" key="2">
    <source>
        <dbReference type="Proteomes" id="UP000234748"/>
    </source>
</evidence>
<sequence length="103" mass="11949">MCQDCKESAARMKRVEELLTDLIKFVGRTNMKTLTGAEQLQSFHALLEKAETDIGQFKFQNQHIEERLATLEHAYLRKKLNQRMFLAEGRMSYSEFAGSFENA</sequence>
<proteinExistence type="predicted"/>
<reference evidence="1 2" key="1">
    <citation type="submission" date="2017-11" db="EMBL/GenBank/DDBJ databases">
        <title>Comparitive Functional Genomics of Dry Heat Resistant strains isolated from the Viking Spacecraft.</title>
        <authorList>
            <person name="Seuylemezian A."/>
            <person name="Cooper K."/>
            <person name="Vaishampayan P."/>
        </authorList>
    </citation>
    <scope>NUCLEOTIDE SEQUENCE [LARGE SCALE GENOMIC DNA]</scope>
    <source>
        <strain evidence="1 2">V1-29</strain>
    </source>
</reference>
<organism evidence="1 2">
    <name type="scientific">Peribacillus deserti</name>
    <dbReference type="NCBI Taxonomy" id="673318"/>
    <lineage>
        <taxon>Bacteria</taxon>
        <taxon>Bacillati</taxon>
        <taxon>Bacillota</taxon>
        <taxon>Bacilli</taxon>
        <taxon>Bacillales</taxon>
        <taxon>Bacillaceae</taxon>
        <taxon>Peribacillus</taxon>
    </lineage>
</organism>
<keyword evidence="2" id="KW-1185">Reference proteome</keyword>
<accession>A0A2N5MBL5</accession>